<dbReference type="CDD" id="cd04301">
    <property type="entry name" value="NAT_SF"/>
    <property type="match status" value="1"/>
</dbReference>
<dbReference type="InterPro" id="IPR050832">
    <property type="entry name" value="Bact_Acetyltransf"/>
</dbReference>
<evidence type="ECO:0000256" key="1">
    <source>
        <dbReference type="ARBA" id="ARBA00022679"/>
    </source>
</evidence>
<proteinExistence type="predicted"/>
<dbReference type="PANTHER" id="PTHR43877:SF1">
    <property type="entry name" value="ACETYLTRANSFERASE"/>
    <property type="match status" value="1"/>
</dbReference>
<evidence type="ECO:0000259" key="3">
    <source>
        <dbReference type="PROSITE" id="PS51186"/>
    </source>
</evidence>
<organism evidence="4 5">
    <name type="scientific">Paremcibacter congregatus</name>
    <dbReference type="NCBI Taxonomy" id="2043170"/>
    <lineage>
        <taxon>Bacteria</taxon>
        <taxon>Pseudomonadati</taxon>
        <taxon>Pseudomonadota</taxon>
        <taxon>Alphaproteobacteria</taxon>
        <taxon>Emcibacterales</taxon>
        <taxon>Emcibacteraceae</taxon>
        <taxon>Paremcibacter</taxon>
    </lineage>
</organism>
<feature type="domain" description="N-acetyltransferase" evidence="3">
    <location>
        <begin position="5"/>
        <end position="178"/>
    </location>
</feature>
<dbReference type="SUPFAM" id="SSF55729">
    <property type="entry name" value="Acyl-CoA N-acyltransferases (Nat)"/>
    <property type="match status" value="1"/>
</dbReference>
<gene>
    <name evidence="4" type="ORF">CRD36_13885</name>
</gene>
<dbReference type="RefSeq" id="WP_099474257.1">
    <property type="nucleotide sequence ID" value="NZ_CP041025.1"/>
</dbReference>
<keyword evidence="5" id="KW-1185">Reference proteome</keyword>
<dbReference type="GO" id="GO:0016747">
    <property type="term" value="F:acyltransferase activity, transferring groups other than amino-acyl groups"/>
    <property type="evidence" value="ECO:0007669"/>
    <property type="project" value="InterPro"/>
</dbReference>
<evidence type="ECO:0000256" key="2">
    <source>
        <dbReference type="ARBA" id="ARBA00023315"/>
    </source>
</evidence>
<dbReference type="PANTHER" id="PTHR43877">
    <property type="entry name" value="AMINOALKYLPHOSPHONATE N-ACETYLTRANSFERASE-RELATED-RELATED"/>
    <property type="match status" value="1"/>
</dbReference>
<dbReference type="PROSITE" id="PS51186">
    <property type="entry name" value="GNAT"/>
    <property type="match status" value="1"/>
</dbReference>
<reference evidence="4 5" key="1">
    <citation type="submission" date="2017-10" db="EMBL/GenBank/DDBJ databases">
        <title>Frigbacter circumglobatus gen. nov. sp. nov., isolated from sediment cultured in situ.</title>
        <authorList>
            <person name="Zhao Z."/>
        </authorList>
    </citation>
    <scope>NUCLEOTIDE SEQUENCE [LARGE SCALE GENOMIC DNA]</scope>
    <source>
        <strain evidence="4 5">ZYL</strain>
    </source>
</reference>
<keyword evidence="2" id="KW-0012">Acyltransferase</keyword>
<evidence type="ECO:0000313" key="4">
    <source>
        <dbReference type="EMBL" id="PHZ84272.1"/>
    </source>
</evidence>
<accession>A0A2G4YPK5</accession>
<dbReference type="InParanoid" id="A0A2G4YPK5"/>
<dbReference type="AlphaFoldDB" id="A0A2G4YPK5"/>
<dbReference type="Proteomes" id="UP000229730">
    <property type="component" value="Unassembled WGS sequence"/>
</dbReference>
<evidence type="ECO:0000313" key="5">
    <source>
        <dbReference type="Proteomes" id="UP000229730"/>
    </source>
</evidence>
<dbReference type="OrthoDB" id="118465at2"/>
<dbReference type="InterPro" id="IPR016181">
    <property type="entry name" value="Acyl_CoA_acyltransferase"/>
</dbReference>
<keyword evidence="1 4" id="KW-0808">Transferase</keyword>
<dbReference type="EMBL" id="PDEM01000025">
    <property type="protein sequence ID" value="PHZ84272.1"/>
    <property type="molecule type" value="Genomic_DNA"/>
</dbReference>
<protein>
    <submittedName>
        <fullName evidence="4">GNAT family N-acetyltransferase</fullName>
    </submittedName>
</protein>
<dbReference type="Pfam" id="PF00583">
    <property type="entry name" value="Acetyltransf_1"/>
    <property type="match status" value="1"/>
</dbReference>
<dbReference type="InterPro" id="IPR000182">
    <property type="entry name" value="GNAT_dom"/>
</dbReference>
<name>A0A2G4YPK5_9PROT</name>
<dbReference type="Gene3D" id="3.40.630.30">
    <property type="match status" value="1"/>
</dbReference>
<sequence length="178" mass="19601">MNEKFTSRLATLADIPQVRSLMDAAIFTLQKEFLTPDQVTASVEAMGLDTTLIEDSTYFVILDQKTIVGCGGWSRRATLFGGNQTIGRDDALLNPAQDPARIRAMYTHPDWKRQGIGRMILGLCEAAAQAEGFHRLELAATLSGVPLYRAAGYHDVEKFTAQTSQNIDVPLVRMAKNL</sequence>
<comment type="caution">
    <text evidence="4">The sequence shown here is derived from an EMBL/GenBank/DDBJ whole genome shotgun (WGS) entry which is preliminary data.</text>
</comment>